<dbReference type="PANTHER" id="PTHR45614">
    <property type="entry name" value="MYB PROTEIN-RELATED"/>
    <property type="match status" value="1"/>
</dbReference>
<feature type="domain" description="Myb-like" evidence="1">
    <location>
        <begin position="108"/>
        <end position="158"/>
    </location>
</feature>
<dbReference type="GO" id="GO:0000978">
    <property type="term" value="F:RNA polymerase II cis-regulatory region sequence-specific DNA binding"/>
    <property type="evidence" value="ECO:0007669"/>
    <property type="project" value="TreeGrafter"/>
</dbReference>
<dbReference type="PANTHER" id="PTHR45614:SF253">
    <property type="entry name" value="CHROMOSOME UNDETERMINED SCAFFOLD_38, WHOLE GENOME SHOTGUN SEQUENCE"/>
    <property type="match status" value="1"/>
</dbReference>
<evidence type="ECO:0000259" key="2">
    <source>
        <dbReference type="PROSITE" id="PS51294"/>
    </source>
</evidence>
<feature type="domain" description="Myb-like" evidence="1">
    <location>
        <begin position="160"/>
        <end position="210"/>
    </location>
</feature>
<feature type="domain" description="HTH myb-type" evidence="2">
    <location>
        <begin position="160"/>
        <end position="214"/>
    </location>
</feature>
<dbReference type="GO" id="GO:0000981">
    <property type="term" value="F:DNA-binding transcription factor activity, RNA polymerase II-specific"/>
    <property type="evidence" value="ECO:0007669"/>
    <property type="project" value="TreeGrafter"/>
</dbReference>
<comment type="caution">
    <text evidence="3">The sequence shown here is derived from an EMBL/GenBank/DDBJ whole genome shotgun (WGS) entry which is preliminary data.</text>
</comment>
<evidence type="ECO:0000313" key="3">
    <source>
        <dbReference type="EMBL" id="CAD8043863.1"/>
    </source>
</evidence>
<protein>
    <submittedName>
        <fullName evidence="3">Uncharacterized protein</fullName>
    </submittedName>
</protein>
<feature type="domain" description="HTH myb-type" evidence="2">
    <location>
        <begin position="115"/>
        <end position="156"/>
    </location>
</feature>
<reference evidence="3" key="1">
    <citation type="submission" date="2021-01" db="EMBL/GenBank/DDBJ databases">
        <authorList>
            <consortium name="Genoscope - CEA"/>
            <person name="William W."/>
        </authorList>
    </citation>
    <scope>NUCLEOTIDE SEQUENCE</scope>
</reference>
<feature type="domain" description="Myb-like" evidence="1">
    <location>
        <begin position="218"/>
        <end position="264"/>
    </location>
</feature>
<keyword evidence="4" id="KW-1185">Reference proteome</keyword>
<dbReference type="InterPro" id="IPR050560">
    <property type="entry name" value="MYB_TF"/>
</dbReference>
<dbReference type="InterPro" id="IPR017930">
    <property type="entry name" value="Myb_dom"/>
</dbReference>
<dbReference type="GO" id="GO:0005634">
    <property type="term" value="C:nucleus"/>
    <property type="evidence" value="ECO:0007669"/>
    <property type="project" value="TreeGrafter"/>
</dbReference>
<sequence length="327" mass="39557">MSDGVGFFFDFYQDIQSFNCQFELNQNQIQEQNFDYQFCYDLSDEMIEFQHQNFLFEKQQQEVQLSFSKNLQELQSCDMLSEEEISKQKYQNFEQLNQSRSRSREIEKKEGKLKKWTQQESDLLKNYYNQFNGNWDRIVEQMRGRTITQCKQYWHRKNKNEDQKKSKWTIEEDQIIKDNINQYENNWATIAKILKSKTGKQIRERYINKLRADIIDSKKQPWTPQEDTKLINLFQQFGSKWSIIARSFYGRSDLQVRNRTKKLLKDDINQNTKSSQNQQLRIQVQLEDDIDAFQDIGQTCEKPQNKTKFNFDQFNSSTFSFNQTKLD</sequence>
<name>A0A8S1JND6_PARPR</name>
<evidence type="ECO:0000259" key="1">
    <source>
        <dbReference type="PROSITE" id="PS50090"/>
    </source>
</evidence>
<dbReference type="InterPro" id="IPR001005">
    <property type="entry name" value="SANT/Myb"/>
</dbReference>
<dbReference type="Proteomes" id="UP000688137">
    <property type="component" value="Unassembled WGS sequence"/>
</dbReference>
<dbReference type="PROSITE" id="PS50090">
    <property type="entry name" value="MYB_LIKE"/>
    <property type="match status" value="3"/>
</dbReference>
<dbReference type="EMBL" id="CAJJDM010000002">
    <property type="protein sequence ID" value="CAD8043863.1"/>
    <property type="molecule type" value="Genomic_DNA"/>
</dbReference>
<dbReference type="Pfam" id="PF00249">
    <property type="entry name" value="Myb_DNA-binding"/>
    <property type="match status" value="3"/>
</dbReference>
<gene>
    <name evidence="3" type="ORF">PPRIM_AZ9-3.1.T0050518</name>
</gene>
<dbReference type="PROSITE" id="PS51294">
    <property type="entry name" value="HTH_MYB"/>
    <property type="match status" value="3"/>
</dbReference>
<feature type="domain" description="HTH myb-type" evidence="2">
    <location>
        <begin position="218"/>
        <end position="268"/>
    </location>
</feature>
<dbReference type="CDD" id="cd00167">
    <property type="entry name" value="SANT"/>
    <property type="match status" value="3"/>
</dbReference>
<dbReference type="OMA" id="CKQYWHR"/>
<organism evidence="3 4">
    <name type="scientific">Paramecium primaurelia</name>
    <dbReference type="NCBI Taxonomy" id="5886"/>
    <lineage>
        <taxon>Eukaryota</taxon>
        <taxon>Sar</taxon>
        <taxon>Alveolata</taxon>
        <taxon>Ciliophora</taxon>
        <taxon>Intramacronucleata</taxon>
        <taxon>Oligohymenophorea</taxon>
        <taxon>Peniculida</taxon>
        <taxon>Parameciidae</taxon>
        <taxon>Paramecium</taxon>
    </lineage>
</organism>
<dbReference type="SMART" id="SM00717">
    <property type="entry name" value="SANT"/>
    <property type="match status" value="3"/>
</dbReference>
<proteinExistence type="predicted"/>
<evidence type="ECO:0000313" key="4">
    <source>
        <dbReference type="Proteomes" id="UP000688137"/>
    </source>
</evidence>
<dbReference type="AlphaFoldDB" id="A0A8S1JND6"/>
<accession>A0A8S1JND6</accession>